<evidence type="ECO:0000256" key="2">
    <source>
        <dbReference type="ARBA" id="ARBA00004167"/>
    </source>
</evidence>
<feature type="region of interest" description="Disordered" evidence="15">
    <location>
        <begin position="160"/>
        <end position="236"/>
    </location>
</feature>
<keyword evidence="6 16" id="KW-0812">Transmembrane</keyword>
<evidence type="ECO:0000256" key="8">
    <source>
        <dbReference type="ARBA" id="ARBA00022771"/>
    </source>
</evidence>
<dbReference type="Gene3D" id="3.30.40.10">
    <property type="entry name" value="Zinc/RING finger domain, C3HC4 (zinc finger)"/>
    <property type="match status" value="1"/>
</dbReference>
<evidence type="ECO:0000256" key="14">
    <source>
        <dbReference type="PROSITE-ProRule" id="PRU00175"/>
    </source>
</evidence>
<comment type="similarity">
    <text evidence="13">Belongs to the RING-type zinc finger family. ATL subfamily.</text>
</comment>
<keyword evidence="19" id="KW-1185">Reference proteome</keyword>
<evidence type="ECO:0000256" key="1">
    <source>
        <dbReference type="ARBA" id="ARBA00000900"/>
    </source>
</evidence>
<dbReference type="InterPro" id="IPR001841">
    <property type="entry name" value="Znf_RING"/>
</dbReference>
<feature type="compositionally biased region" description="Low complexity" evidence="15">
    <location>
        <begin position="165"/>
        <end position="174"/>
    </location>
</feature>
<name>A0ABD3LSH5_EUCGL</name>
<dbReference type="FunFam" id="3.30.40.10:FF:000836">
    <property type="entry name" value="RING-H2 finger protein ATL40"/>
    <property type="match status" value="1"/>
</dbReference>
<evidence type="ECO:0000313" key="18">
    <source>
        <dbReference type="EMBL" id="KAL3754689.1"/>
    </source>
</evidence>
<keyword evidence="8 14" id="KW-0863">Zinc-finger</keyword>
<feature type="compositionally biased region" description="Acidic residues" evidence="15">
    <location>
        <begin position="226"/>
        <end position="236"/>
    </location>
</feature>
<dbReference type="PANTHER" id="PTHR45768:SF34">
    <property type="entry name" value="RING-H2 FINGER PROTEIN ATL64"/>
    <property type="match status" value="1"/>
</dbReference>
<keyword evidence="5" id="KW-0808">Transferase</keyword>
<feature type="transmembrane region" description="Helical" evidence="16">
    <location>
        <begin position="25"/>
        <end position="47"/>
    </location>
</feature>
<keyword evidence="12 16" id="KW-0472">Membrane</keyword>
<evidence type="ECO:0000256" key="13">
    <source>
        <dbReference type="ARBA" id="ARBA00024209"/>
    </source>
</evidence>
<evidence type="ECO:0000256" key="3">
    <source>
        <dbReference type="ARBA" id="ARBA00004906"/>
    </source>
</evidence>
<gene>
    <name evidence="18" type="ORF">ACJRO7_001878</name>
</gene>
<dbReference type="EMBL" id="JBJKBG010000001">
    <property type="protein sequence ID" value="KAL3754689.1"/>
    <property type="molecule type" value="Genomic_DNA"/>
</dbReference>
<dbReference type="GO" id="GO:0061630">
    <property type="term" value="F:ubiquitin protein ligase activity"/>
    <property type="evidence" value="ECO:0007669"/>
    <property type="project" value="UniProtKB-EC"/>
</dbReference>
<evidence type="ECO:0000256" key="5">
    <source>
        <dbReference type="ARBA" id="ARBA00022679"/>
    </source>
</evidence>
<evidence type="ECO:0000256" key="15">
    <source>
        <dbReference type="SAM" id="MobiDB-lite"/>
    </source>
</evidence>
<evidence type="ECO:0000259" key="17">
    <source>
        <dbReference type="PROSITE" id="PS50089"/>
    </source>
</evidence>
<protein>
    <recommendedName>
        <fullName evidence="4">RING-type E3 ubiquitin transferase</fullName>
        <ecNumber evidence="4">2.3.2.27</ecNumber>
    </recommendedName>
</protein>
<dbReference type="GO" id="GO:0016020">
    <property type="term" value="C:membrane"/>
    <property type="evidence" value="ECO:0007669"/>
    <property type="project" value="UniProtKB-SubCell"/>
</dbReference>
<dbReference type="Proteomes" id="UP001634007">
    <property type="component" value="Unassembled WGS sequence"/>
</dbReference>
<evidence type="ECO:0000256" key="10">
    <source>
        <dbReference type="ARBA" id="ARBA00022833"/>
    </source>
</evidence>
<evidence type="ECO:0000313" key="19">
    <source>
        <dbReference type="Proteomes" id="UP001634007"/>
    </source>
</evidence>
<organism evidence="18 19">
    <name type="scientific">Eucalyptus globulus</name>
    <name type="common">Tasmanian blue gum</name>
    <dbReference type="NCBI Taxonomy" id="34317"/>
    <lineage>
        <taxon>Eukaryota</taxon>
        <taxon>Viridiplantae</taxon>
        <taxon>Streptophyta</taxon>
        <taxon>Embryophyta</taxon>
        <taxon>Tracheophyta</taxon>
        <taxon>Spermatophyta</taxon>
        <taxon>Magnoliopsida</taxon>
        <taxon>eudicotyledons</taxon>
        <taxon>Gunneridae</taxon>
        <taxon>Pentapetalae</taxon>
        <taxon>rosids</taxon>
        <taxon>malvids</taxon>
        <taxon>Myrtales</taxon>
        <taxon>Myrtaceae</taxon>
        <taxon>Myrtoideae</taxon>
        <taxon>Eucalypteae</taxon>
        <taxon>Eucalyptus</taxon>
    </lineage>
</organism>
<dbReference type="CDD" id="cd16461">
    <property type="entry name" value="RING-H2_EL5-like"/>
    <property type="match status" value="1"/>
</dbReference>
<dbReference type="Pfam" id="PF13639">
    <property type="entry name" value="zf-RING_2"/>
    <property type="match status" value="1"/>
</dbReference>
<reference evidence="18 19" key="1">
    <citation type="submission" date="2024-11" db="EMBL/GenBank/DDBJ databases">
        <title>Chromosome-level genome assembly of Eucalyptus globulus Labill. provides insights into its genome evolution.</title>
        <authorList>
            <person name="Li X."/>
        </authorList>
    </citation>
    <scope>NUCLEOTIDE SEQUENCE [LARGE SCALE GENOMIC DNA]</scope>
    <source>
        <strain evidence="18">CL2024</strain>
        <tissue evidence="18">Fresh tender leaves</tissue>
    </source>
</reference>
<sequence length="236" mass="26413">MDEDHNDHLPPIFPHKTNYDFNSKILLTAIVCLSVVLVIVILLHLYARYVLRNRARRAAAMHVLTLRVAHVQSGGEPPKTGLEPTVISSLPFFIFKRSDRHDDASVECTVCLSMLEDGETARELPNCKHIFHVECIDKWLSSQSTCPVCRTEAKPWMKAEHREPPAGTAAATAPSLESVPSIFPGMPDAVHGANKDSSSSSVRFSSFRRMLSRDRLSPRAQSRGQEDDDIEDIERQ</sequence>
<dbReference type="GO" id="GO:0008270">
    <property type="term" value="F:zinc ion binding"/>
    <property type="evidence" value="ECO:0007669"/>
    <property type="project" value="UniProtKB-KW"/>
</dbReference>
<evidence type="ECO:0000256" key="11">
    <source>
        <dbReference type="ARBA" id="ARBA00022989"/>
    </source>
</evidence>
<feature type="compositionally biased region" description="Low complexity" evidence="15">
    <location>
        <begin position="196"/>
        <end position="209"/>
    </location>
</feature>
<evidence type="ECO:0000256" key="7">
    <source>
        <dbReference type="ARBA" id="ARBA00022723"/>
    </source>
</evidence>
<proteinExistence type="inferred from homology"/>
<comment type="catalytic activity">
    <reaction evidence="1">
        <text>S-ubiquitinyl-[E2 ubiquitin-conjugating enzyme]-L-cysteine + [acceptor protein]-L-lysine = [E2 ubiquitin-conjugating enzyme]-L-cysteine + N(6)-ubiquitinyl-[acceptor protein]-L-lysine.</text>
        <dbReference type="EC" id="2.3.2.27"/>
    </reaction>
</comment>
<accession>A0ABD3LSH5</accession>
<keyword evidence="11 16" id="KW-1133">Transmembrane helix</keyword>
<evidence type="ECO:0000256" key="16">
    <source>
        <dbReference type="SAM" id="Phobius"/>
    </source>
</evidence>
<comment type="subcellular location">
    <subcellularLocation>
        <location evidence="2">Membrane</location>
        <topology evidence="2">Single-pass membrane protein</topology>
    </subcellularLocation>
</comment>
<keyword evidence="7" id="KW-0479">Metal-binding</keyword>
<dbReference type="InterPro" id="IPR013083">
    <property type="entry name" value="Znf_RING/FYVE/PHD"/>
</dbReference>
<evidence type="ECO:0000256" key="9">
    <source>
        <dbReference type="ARBA" id="ARBA00022786"/>
    </source>
</evidence>
<dbReference type="SMART" id="SM00184">
    <property type="entry name" value="RING"/>
    <property type="match status" value="1"/>
</dbReference>
<dbReference type="EC" id="2.3.2.27" evidence="4"/>
<comment type="pathway">
    <text evidence="3">Protein modification; protein ubiquitination.</text>
</comment>
<dbReference type="AlphaFoldDB" id="A0ABD3LSH5"/>
<dbReference type="PROSITE" id="PS50089">
    <property type="entry name" value="ZF_RING_2"/>
    <property type="match status" value="1"/>
</dbReference>
<keyword evidence="9" id="KW-0833">Ubl conjugation pathway</keyword>
<evidence type="ECO:0000256" key="6">
    <source>
        <dbReference type="ARBA" id="ARBA00022692"/>
    </source>
</evidence>
<feature type="domain" description="RING-type" evidence="17">
    <location>
        <begin position="108"/>
        <end position="150"/>
    </location>
</feature>
<comment type="caution">
    <text evidence="18">The sequence shown here is derived from an EMBL/GenBank/DDBJ whole genome shotgun (WGS) entry which is preliminary data.</text>
</comment>
<evidence type="ECO:0000256" key="12">
    <source>
        <dbReference type="ARBA" id="ARBA00023136"/>
    </source>
</evidence>
<evidence type="ECO:0000256" key="4">
    <source>
        <dbReference type="ARBA" id="ARBA00012483"/>
    </source>
</evidence>
<dbReference type="SUPFAM" id="SSF57850">
    <property type="entry name" value="RING/U-box"/>
    <property type="match status" value="1"/>
</dbReference>
<keyword evidence="10" id="KW-0862">Zinc</keyword>
<dbReference type="PANTHER" id="PTHR45768">
    <property type="entry name" value="E3 UBIQUITIN-PROTEIN LIGASE RNF13-LIKE"/>
    <property type="match status" value="1"/>
</dbReference>